<dbReference type="AlphaFoldDB" id="A0AA95I4F4"/>
<feature type="domain" description="SLH" evidence="2">
    <location>
        <begin position="188"/>
        <end position="244"/>
    </location>
</feature>
<organism evidence="3 4">
    <name type="scientific">Paenibacillus woosongensis</name>
    <dbReference type="NCBI Taxonomy" id="307580"/>
    <lineage>
        <taxon>Bacteria</taxon>
        <taxon>Bacillati</taxon>
        <taxon>Bacillota</taxon>
        <taxon>Bacilli</taxon>
        <taxon>Bacillales</taxon>
        <taxon>Paenibacillaceae</taxon>
        <taxon>Paenibacillus</taxon>
    </lineage>
</organism>
<dbReference type="PROSITE" id="PS51272">
    <property type="entry name" value="SLH"/>
    <property type="match status" value="2"/>
</dbReference>
<feature type="region of interest" description="Disordered" evidence="1">
    <location>
        <begin position="158"/>
        <end position="182"/>
    </location>
</feature>
<dbReference type="Proteomes" id="UP001177943">
    <property type="component" value="Chromosome"/>
</dbReference>
<proteinExistence type="predicted"/>
<dbReference type="RefSeq" id="WP_283926846.1">
    <property type="nucleotide sequence ID" value="NZ_CP126084.1"/>
</dbReference>
<evidence type="ECO:0000259" key="2">
    <source>
        <dbReference type="PROSITE" id="PS51272"/>
    </source>
</evidence>
<gene>
    <name evidence="3" type="ORF">QNH46_02900</name>
</gene>
<dbReference type="Pfam" id="PF00395">
    <property type="entry name" value="SLH"/>
    <property type="match status" value="2"/>
</dbReference>
<feature type="domain" description="SLH" evidence="2">
    <location>
        <begin position="93"/>
        <end position="156"/>
    </location>
</feature>
<protein>
    <submittedName>
        <fullName evidence="3">S-layer homology domain-containing protein</fullName>
    </submittedName>
</protein>
<dbReference type="InterPro" id="IPR001119">
    <property type="entry name" value="SLH_dom"/>
</dbReference>
<name>A0AA95I4F4_9BACL</name>
<dbReference type="EMBL" id="CP126084">
    <property type="protein sequence ID" value="WHX49650.1"/>
    <property type="molecule type" value="Genomic_DNA"/>
</dbReference>
<evidence type="ECO:0000256" key="1">
    <source>
        <dbReference type="SAM" id="MobiDB-lite"/>
    </source>
</evidence>
<dbReference type="KEGG" id="pwn:QNH46_02900"/>
<evidence type="ECO:0000313" key="4">
    <source>
        <dbReference type="Proteomes" id="UP001177943"/>
    </source>
</evidence>
<evidence type="ECO:0000313" key="3">
    <source>
        <dbReference type="EMBL" id="WHX49650.1"/>
    </source>
</evidence>
<dbReference type="PANTHER" id="PTHR43308">
    <property type="entry name" value="OUTER MEMBRANE PROTEIN ALPHA-RELATED"/>
    <property type="match status" value="1"/>
</dbReference>
<accession>A0AA95I4F4</accession>
<dbReference type="InterPro" id="IPR051465">
    <property type="entry name" value="Cell_Envelope_Struct_Comp"/>
</dbReference>
<feature type="compositionally biased region" description="Low complexity" evidence="1">
    <location>
        <begin position="29"/>
        <end position="41"/>
    </location>
</feature>
<reference evidence="3" key="1">
    <citation type="submission" date="2023-05" db="EMBL/GenBank/DDBJ databases">
        <title>Comparative genomics of Bacillaceae isolates and their secondary metabolite potential.</title>
        <authorList>
            <person name="Song L."/>
            <person name="Nielsen L.J."/>
            <person name="Mohite O."/>
            <person name="Xu X."/>
            <person name="Weber T."/>
            <person name="Kovacs A.T."/>
        </authorList>
    </citation>
    <scope>NUCLEOTIDE SEQUENCE</scope>
    <source>
        <strain evidence="3">B2_4</strain>
    </source>
</reference>
<feature type="region of interest" description="Disordered" evidence="1">
    <location>
        <begin position="1"/>
        <end position="78"/>
    </location>
</feature>
<sequence length="244" mass="26328">MLTRALASEQPLKAEQLERQGSGPGQGQGQEQVQEQVQGQEQGQGQGQGQGQTQQEQQQMHPKQRRGQQLELEQKQSSGVEAMLTPHGLEPTANMSYRDVSASAWYADAVAIASAAGIIKGRADGTFGGDDVITREEMAVMLIRAYDVMNDVKGGRNEYGTEDSSAADVENSIGEGHDPARESTRTVRAAFKDGNSVAPWAQQAVLETTALGMLNGKGNGLFAPKEQLTRAESAQVIWKLLQQY</sequence>